<evidence type="ECO:0000256" key="9">
    <source>
        <dbReference type="ARBA" id="ARBA00023157"/>
    </source>
</evidence>
<dbReference type="Pfam" id="PF07645">
    <property type="entry name" value="EGF_CA"/>
    <property type="match status" value="8"/>
</dbReference>
<keyword evidence="8" id="KW-0106">Calcium</keyword>
<dbReference type="FunFam" id="2.10.25.10:FF:000341">
    <property type="entry name" value="Fibulin 2"/>
    <property type="match status" value="1"/>
</dbReference>
<evidence type="ECO:0000256" key="5">
    <source>
        <dbReference type="ARBA" id="ARBA00022536"/>
    </source>
</evidence>
<dbReference type="InterPro" id="IPR055088">
    <property type="entry name" value="Fibulin_C"/>
</dbReference>
<feature type="chain" id="PRO_5042211086" description="Fibulin 2" evidence="13">
    <location>
        <begin position="18"/>
        <end position="1510"/>
    </location>
</feature>
<evidence type="ECO:0000256" key="1">
    <source>
        <dbReference type="ARBA" id="ARBA00004498"/>
    </source>
</evidence>
<dbReference type="InterPro" id="IPR009030">
    <property type="entry name" value="Growth_fac_rcpt_cys_sf"/>
</dbReference>
<keyword evidence="3" id="KW-0964">Secreted</keyword>
<keyword evidence="7" id="KW-0677">Repeat</keyword>
<evidence type="ECO:0008006" key="18">
    <source>
        <dbReference type="Google" id="ProtNLM"/>
    </source>
</evidence>
<dbReference type="PROSITE" id="PS01187">
    <property type="entry name" value="EGF_CA"/>
    <property type="match status" value="4"/>
</dbReference>
<feature type="domain" description="EGF-like" evidence="15">
    <location>
        <begin position="740"/>
        <end position="774"/>
    </location>
</feature>
<dbReference type="Proteomes" id="UP001239994">
    <property type="component" value="Unassembled WGS sequence"/>
</dbReference>
<evidence type="ECO:0000256" key="8">
    <source>
        <dbReference type="ARBA" id="ARBA00022837"/>
    </source>
</evidence>
<feature type="region of interest" description="Disordered" evidence="12">
    <location>
        <begin position="217"/>
        <end position="258"/>
    </location>
</feature>
<dbReference type="Pfam" id="PF24532">
    <property type="entry name" value="FIBL-2"/>
    <property type="match status" value="1"/>
</dbReference>
<feature type="region of interest" description="Disordered" evidence="12">
    <location>
        <begin position="972"/>
        <end position="997"/>
    </location>
</feature>
<dbReference type="EMBL" id="JAROKS010000011">
    <property type="protein sequence ID" value="KAK1800153.1"/>
    <property type="molecule type" value="Genomic_DNA"/>
</dbReference>
<dbReference type="InterPro" id="IPR056612">
    <property type="entry name" value="FIBL-2_dom"/>
</dbReference>
<evidence type="ECO:0000256" key="12">
    <source>
        <dbReference type="SAM" id="MobiDB-lite"/>
    </source>
</evidence>
<feature type="region of interest" description="Disordered" evidence="12">
    <location>
        <begin position="171"/>
        <end position="190"/>
    </location>
</feature>
<feature type="domain" description="EGF-like" evidence="15">
    <location>
        <begin position="1183"/>
        <end position="1225"/>
    </location>
</feature>
<dbReference type="PANTHER" id="PTHR24050:SF28">
    <property type="entry name" value="UROMODULIN-LIKE"/>
    <property type="match status" value="1"/>
</dbReference>
<feature type="compositionally biased region" description="Acidic residues" evidence="12">
    <location>
        <begin position="226"/>
        <end position="240"/>
    </location>
</feature>
<dbReference type="InterPro" id="IPR001881">
    <property type="entry name" value="EGF-like_Ca-bd_dom"/>
</dbReference>
<dbReference type="SUPFAM" id="SSF57196">
    <property type="entry name" value="EGF/Laminin"/>
    <property type="match status" value="4"/>
</dbReference>
<evidence type="ECO:0000256" key="11">
    <source>
        <dbReference type="PROSITE-ProRule" id="PRU00076"/>
    </source>
</evidence>
<comment type="subcellular location">
    <subcellularLocation>
        <location evidence="1">Secreted</location>
        <location evidence="1">Extracellular space</location>
        <location evidence="1">Extracellular matrix</location>
    </subcellularLocation>
</comment>
<evidence type="ECO:0000313" key="16">
    <source>
        <dbReference type="EMBL" id="KAK1800153.1"/>
    </source>
</evidence>
<dbReference type="PROSITE" id="PS01177">
    <property type="entry name" value="ANAPHYLATOXIN_1"/>
    <property type="match status" value="1"/>
</dbReference>
<dbReference type="SMART" id="SM00181">
    <property type="entry name" value="EGF"/>
    <property type="match status" value="10"/>
</dbReference>
<dbReference type="PROSITE" id="PS00010">
    <property type="entry name" value="ASX_HYDROXYL"/>
    <property type="match status" value="4"/>
</dbReference>
<dbReference type="InterPro" id="IPR052235">
    <property type="entry name" value="Nephronectin_domain"/>
</dbReference>
<dbReference type="GO" id="GO:0005576">
    <property type="term" value="C:extracellular region"/>
    <property type="evidence" value="ECO:0007669"/>
    <property type="project" value="InterPro"/>
</dbReference>
<keyword evidence="5 11" id="KW-0245">EGF-like domain</keyword>
<comment type="caution">
    <text evidence="16">The sequence shown here is derived from an EMBL/GenBank/DDBJ whole genome shotgun (WGS) entry which is preliminary data.</text>
</comment>
<feature type="domain" description="EGF-like" evidence="15">
    <location>
        <begin position="1268"/>
        <end position="1306"/>
    </location>
</feature>
<feature type="compositionally biased region" description="Polar residues" evidence="12">
    <location>
        <begin position="528"/>
        <end position="544"/>
    </location>
</feature>
<comment type="similarity">
    <text evidence="2">Belongs to the fibulin family.</text>
</comment>
<sequence length="1510" mass="167658">MDLLRLLLLLCISGCLCQQDCTGVDCPVLHNCIEQLLETNVCCPTCLQIGCSCEGYQYYDCMHAGFQNGRVPEGESYFVDFGSTECSCPQGGGRIGCHFIPCPELPANCIEVLEPTDGCAQCKRIGCTHMAQQYEAGHSFHVDPCQVCHCPNDGGKLMCYPIPDCDPRRTHKPTLTTSTEESPAWRGTSDPIRHVLDRQGSFSKPFALLHADKLPPFNLSPTHIGDEEEEEEEGEEDDYDYTTTDSFEPSSHDLVSPTGSSIVPAPHAENIPAGRAFREGAKQELKERFGVHKLTPNRQPFPLQDGSILALLDSKETTGGTRYEFHNNTLKKDALNISEDSTNEDQFPIYRANADNEEFSVHGDTQSFSLYKVNTDNNVPEEKNTEFESFAIPKETADSGGSDYEHIAYTEAFTPSPAATTQTPPRLWETEATAPWPPTDRSVWAERTLPLEPDAGADSVWRRDEVSMTLTTVPSNDVTDSGRNPEDDRMDDKWEETTVSSLEAKTESDSGRGPVRSAWSRVEIEGTPGSSTAPTMRFRPTSQPLEDKRQTLGPFHVGAKEEVEREEKEHHLGSFPKGHEALVENCCGAGQKWAVEKQHCDRLPPGPGPGSMCGVQLRAGCVGLRPRLDIAMMVDVSLCHDVSWSFVQECCSCCALGLRMRRESKGCDMHRYLSYPCGHIFLTCCEEEEHEEARTPELRRKERPIPTTLPKKVADGQYSKQPLSVEDSELVANSVEKPKAVDECQRHERQPCHHRCISTTGSYRCACHPGYVLQQDGHACVLENPEEDNRVREEDRLFTLATSQLETLTRTPPPHDPCADVDECSRDTHKCSMEEVCVNTEGSYQCARLNDRCDVGFIHNHNEGCVDLNECVTNTHTCQHHERCVNTVGAFMCEKQMSCPSGYQLRNGVCEDHALSVFSSWVRTALCSLLGVSILPSVLSARRRLLENSVPDRCCSFSSLYKPVSRLSRGRAAADFKPAADTSTLGPPRRSRGSRENFKSNLVKLAEQRTLTLLLPLPVKASWAAGTNGPPRCPSQVRLRLVSHTPPDRHGPSVPHQDVDECAVRSHDCEPGAECLNTVGSFHCKQRGCLGGFSQDPHGNCIDVDECSRLQDPCSAGFHCINTVGSYTCQRKTMTCNRGYHSSPDEARCVDVDECVCYSISLCVDVDECMWMSVCLHISLCVDVNECAMGTHHCTESQVCHNLPGSYRCDCRSGYQYDSIRRLCVDVNECWRYPGRLCAQTCDNTVGSYQCSCTAGFSLAFDGKNCEDLNECDNNPCSQECANIYGSYQCYCRLGYYLKEDGHTCEDINECSQSIGNLCAFQCVNVPGSYQCACPPEGYSMSPNGRTCRDVDECATGTHNCTAAGQTCYNLPGSFRCLDFSCPDNYRRASDKRCERVSCSSWLECQSMPLRITYYQLSFQTNIVIPAQIFRIGPSPAYSGDNIVVSIPRGNVDGYFGTRRLNSFTGAVYLQRQPEGPRDFFIDVEMKLLRQGALSTFLARIYVFITAHAA</sequence>
<evidence type="ECO:0000256" key="6">
    <source>
        <dbReference type="ARBA" id="ARBA00022729"/>
    </source>
</evidence>
<keyword evidence="17" id="KW-1185">Reference proteome</keyword>
<dbReference type="Pfam" id="PF12662">
    <property type="entry name" value="cEGF"/>
    <property type="match status" value="1"/>
</dbReference>
<dbReference type="InterPro" id="IPR018097">
    <property type="entry name" value="EGF_Ca-bd_CS"/>
</dbReference>
<dbReference type="Gene3D" id="2.10.25.10">
    <property type="entry name" value="Laminin"/>
    <property type="match status" value="10"/>
</dbReference>
<evidence type="ECO:0000256" key="3">
    <source>
        <dbReference type="ARBA" id="ARBA00022525"/>
    </source>
</evidence>
<feature type="domain" description="Anaphylatoxin-like" evidence="14">
    <location>
        <begin position="653"/>
        <end position="685"/>
    </location>
</feature>
<dbReference type="InterPro" id="IPR000742">
    <property type="entry name" value="EGF"/>
</dbReference>
<dbReference type="PROSITE" id="PS50026">
    <property type="entry name" value="EGF_3"/>
    <property type="match status" value="5"/>
</dbReference>
<dbReference type="Pfam" id="PF22914">
    <property type="entry name" value="Fibulin_C"/>
    <property type="match status" value="1"/>
</dbReference>
<keyword evidence="10" id="KW-0325">Glycoprotein</keyword>
<dbReference type="InterPro" id="IPR000152">
    <property type="entry name" value="EGF-type_Asp/Asn_hydroxyl_site"/>
</dbReference>
<keyword evidence="9" id="KW-1015">Disulfide bond</keyword>
<feature type="domain" description="EGF-like" evidence="15">
    <location>
        <begin position="1226"/>
        <end position="1267"/>
    </location>
</feature>
<dbReference type="CDD" id="cd00054">
    <property type="entry name" value="EGF_CA"/>
    <property type="match status" value="9"/>
</dbReference>
<feature type="domain" description="EGF-like" evidence="15">
    <location>
        <begin position="1307"/>
        <end position="1349"/>
    </location>
</feature>
<dbReference type="FunFam" id="2.10.25.10:FF:000078">
    <property type="entry name" value="Fibulin-1"/>
    <property type="match status" value="1"/>
</dbReference>
<feature type="signal peptide" evidence="13">
    <location>
        <begin position="1"/>
        <end position="17"/>
    </location>
</feature>
<evidence type="ECO:0000256" key="4">
    <source>
        <dbReference type="ARBA" id="ARBA00022530"/>
    </source>
</evidence>
<dbReference type="InterPro" id="IPR000020">
    <property type="entry name" value="Anaphylatoxin/fibulin"/>
</dbReference>
<dbReference type="SMART" id="SM00104">
    <property type="entry name" value="ANATO"/>
    <property type="match status" value="2"/>
</dbReference>
<evidence type="ECO:0000256" key="2">
    <source>
        <dbReference type="ARBA" id="ARBA00006127"/>
    </source>
</evidence>
<feature type="compositionally biased region" description="Basic and acidic residues" evidence="12">
    <location>
        <begin position="483"/>
        <end position="496"/>
    </location>
</feature>
<protein>
    <recommendedName>
        <fullName evidence="18">Fibulin 2</fullName>
    </recommendedName>
</protein>
<dbReference type="InterPro" id="IPR026823">
    <property type="entry name" value="cEGF"/>
</dbReference>
<dbReference type="FunFam" id="2.10.25.10:FF:000010">
    <property type="entry name" value="Pro-epidermal growth factor"/>
    <property type="match status" value="3"/>
</dbReference>
<organism evidence="16 17">
    <name type="scientific">Electrophorus voltai</name>
    <dbReference type="NCBI Taxonomy" id="2609070"/>
    <lineage>
        <taxon>Eukaryota</taxon>
        <taxon>Metazoa</taxon>
        <taxon>Chordata</taxon>
        <taxon>Craniata</taxon>
        <taxon>Vertebrata</taxon>
        <taxon>Euteleostomi</taxon>
        <taxon>Actinopterygii</taxon>
        <taxon>Neopterygii</taxon>
        <taxon>Teleostei</taxon>
        <taxon>Ostariophysi</taxon>
        <taxon>Gymnotiformes</taxon>
        <taxon>Gymnotoidei</taxon>
        <taxon>Gymnotidae</taxon>
        <taxon>Electrophorus</taxon>
    </lineage>
</organism>
<evidence type="ECO:0000256" key="13">
    <source>
        <dbReference type="SAM" id="SignalP"/>
    </source>
</evidence>
<evidence type="ECO:0000313" key="17">
    <source>
        <dbReference type="Proteomes" id="UP001239994"/>
    </source>
</evidence>
<feature type="compositionally biased region" description="Polar residues" evidence="12">
    <location>
        <begin position="468"/>
        <end position="482"/>
    </location>
</feature>
<dbReference type="FunFam" id="2.10.25.10:FF:000139">
    <property type="entry name" value="Fibulin-1"/>
    <property type="match status" value="1"/>
</dbReference>
<dbReference type="SMART" id="SM00179">
    <property type="entry name" value="EGF_CA"/>
    <property type="match status" value="10"/>
</dbReference>
<keyword evidence="6 13" id="KW-0732">Signal</keyword>
<dbReference type="PROSITE" id="PS01178">
    <property type="entry name" value="ANAPHYLATOXIN_2"/>
    <property type="match status" value="1"/>
</dbReference>
<dbReference type="GO" id="GO:0005509">
    <property type="term" value="F:calcium ion binding"/>
    <property type="evidence" value="ECO:0007669"/>
    <property type="project" value="InterPro"/>
</dbReference>
<dbReference type="PROSITE" id="PS01186">
    <property type="entry name" value="EGF_2"/>
    <property type="match status" value="3"/>
</dbReference>
<evidence type="ECO:0000259" key="14">
    <source>
        <dbReference type="PROSITE" id="PS01178"/>
    </source>
</evidence>
<evidence type="ECO:0000256" key="7">
    <source>
        <dbReference type="ARBA" id="ARBA00022737"/>
    </source>
</evidence>
<evidence type="ECO:0000259" key="15">
    <source>
        <dbReference type="PROSITE" id="PS50026"/>
    </source>
</evidence>
<reference evidence="16" key="1">
    <citation type="submission" date="2023-03" db="EMBL/GenBank/DDBJ databases">
        <title>Electrophorus voltai genome.</title>
        <authorList>
            <person name="Bian C."/>
        </authorList>
    </citation>
    <scope>NUCLEOTIDE SEQUENCE</scope>
    <source>
        <strain evidence="16">CB-2022</strain>
        <tissue evidence="16">Muscle</tissue>
    </source>
</reference>
<evidence type="ECO:0000256" key="10">
    <source>
        <dbReference type="ARBA" id="ARBA00023180"/>
    </source>
</evidence>
<keyword evidence="4" id="KW-0272">Extracellular matrix</keyword>
<accession>A0AAD8ZLA3</accession>
<comment type="caution">
    <text evidence="11">Lacks conserved residue(s) required for the propagation of feature annotation.</text>
</comment>
<dbReference type="SUPFAM" id="SSF57184">
    <property type="entry name" value="Growth factor receptor domain"/>
    <property type="match status" value="2"/>
</dbReference>
<dbReference type="InterPro" id="IPR049883">
    <property type="entry name" value="NOTCH1_EGF-like"/>
</dbReference>
<name>A0AAD8ZLA3_9TELE</name>
<dbReference type="PANTHER" id="PTHR24050">
    <property type="entry name" value="PA14 DOMAIN-CONTAINING PROTEIN"/>
    <property type="match status" value="1"/>
</dbReference>
<feature type="region of interest" description="Disordered" evidence="12">
    <location>
        <begin position="467"/>
        <end position="549"/>
    </location>
</feature>
<proteinExistence type="inferred from homology"/>
<gene>
    <name evidence="16" type="ORF">P4O66_006175</name>
</gene>